<keyword evidence="13 14" id="KW-0472">Membrane</keyword>
<dbReference type="Pfam" id="PF00672">
    <property type="entry name" value="HAMP"/>
    <property type="match status" value="1"/>
</dbReference>
<keyword evidence="6" id="KW-0808">Transferase</keyword>
<dbReference type="Pfam" id="PF02518">
    <property type="entry name" value="HATPase_c"/>
    <property type="match status" value="1"/>
</dbReference>
<evidence type="ECO:0000313" key="16">
    <source>
        <dbReference type="EMBL" id="BCN29963.1"/>
    </source>
</evidence>
<keyword evidence="4" id="KW-1003">Cell membrane</keyword>
<evidence type="ECO:0000256" key="8">
    <source>
        <dbReference type="ARBA" id="ARBA00022741"/>
    </source>
</evidence>
<dbReference type="PROSITE" id="PS50885">
    <property type="entry name" value="HAMP"/>
    <property type="match status" value="1"/>
</dbReference>
<evidence type="ECO:0000256" key="12">
    <source>
        <dbReference type="ARBA" id="ARBA00023012"/>
    </source>
</evidence>
<keyword evidence="7 14" id="KW-0812">Transmembrane</keyword>
<proteinExistence type="predicted"/>
<evidence type="ECO:0000256" key="11">
    <source>
        <dbReference type="ARBA" id="ARBA00022989"/>
    </source>
</evidence>
<keyword evidence="8" id="KW-0547">Nucleotide-binding</keyword>
<dbReference type="InterPro" id="IPR050640">
    <property type="entry name" value="Bact_2-comp_sensor_kinase"/>
</dbReference>
<dbReference type="CDD" id="cd06225">
    <property type="entry name" value="HAMP"/>
    <property type="match status" value="1"/>
</dbReference>
<evidence type="ECO:0000256" key="13">
    <source>
        <dbReference type="ARBA" id="ARBA00023136"/>
    </source>
</evidence>
<evidence type="ECO:0000256" key="3">
    <source>
        <dbReference type="ARBA" id="ARBA00012438"/>
    </source>
</evidence>
<comment type="catalytic activity">
    <reaction evidence="1">
        <text>ATP + protein L-histidine = ADP + protein N-phospho-L-histidine.</text>
        <dbReference type="EC" id="2.7.13.3"/>
    </reaction>
</comment>
<reference evidence="16 17" key="1">
    <citation type="submission" date="2020-11" db="EMBL/GenBank/DDBJ databases">
        <title>Draft genome sequencing of a Lachnospiraceae strain isolated from anoxic soil subjected to BSD treatment.</title>
        <authorList>
            <person name="Uek A."/>
            <person name="Tonouchi A."/>
        </authorList>
    </citation>
    <scope>NUCLEOTIDE SEQUENCE [LARGE SCALE GENOMIC DNA]</scope>
    <source>
        <strain evidence="16 17">TB5</strain>
    </source>
</reference>
<dbReference type="InterPro" id="IPR003594">
    <property type="entry name" value="HATPase_dom"/>
</dbReference>
<keyword evidence="17" id="KW-1185">Reference proteome</keyword>
<dbReference type="EC" id="2.7.13.3" evidence="3"/>
<gene>
    <name evidence="16" type="ORF">bsdtb5_12580</name>
</gene>
<evidence type="ECO:0000256" key="10">
    <source>
        <dbReference type="ARBA" id="ARBA00022840"/>
    </source>
</evidence>
<dbReference type="Proteomes" id="UP000595897">
    <property type="component" value="Chromosome"/>
</dbReference>
<dbReference type="PANTHER" id="PTHR34220">
    <property type="entry name" value="SENSOR HISTIDINE KINASE YPDA"/>
    <property type="match status" value="1"/>
</dbReference>
<accession>A0A7R7IDF5</accession>
<dbReference type="InterPro" id="IPR010559">
    <property type="entry name" value="Sig_transdc_His_kin_internal"/>
</dbReference>
<dbReference type="GO" id="GO:0005524">
    <property type="term" value="F:ATP binding"/>
    <property type="evidence" value="ECO:0007669"/>
    <property type="project" value="UniProtKB-KW"/>
</dbReference>
<dbReference type="AlphaFoldDB" id="A0A7R7IDF5"/>
<evidence type="ECO:0000256" key="2">
    <source>
        <dbReference type="ARBA" id="ARBA00004651"/>
    </source>
</evidence>
<dbReference type="InterPro" id="IPR036890">
    <property type="entry name" value="HATPase_C_sf"/>
</dbReference>
<keyword evidence="5" id="KW-0597">Phosphoprotein</keyword>
<keyword evidence="12" id="KW-0902">Two-component regulatory system</keyword>
<evidence type="ECO:0000256" key="4">
    <source>
        <dbReference type="ARBA" id="ARBA00022475"/>
    </source>
</evidence>
<dbReference type="SUPFAM" id="SSF158472">
    <property type="entry name" value="HAMP domain-like"/>
    <property type="match status" value="1"/>
</dbReference>
<evidence type="ECO:0000256" key="9">
    <source>
        <dbReference type="ARBA" id="ARBA00022777"/>
    </source>
</evidence>
<protein>
    <recommendedName>
        <fullName evidence="3">histidine kinase</fullName>
        <ecNumber evidence="3">2.7.13.3</ecNumber>
    </recommendedName>
</protein>
<feature type="transmembrane region" description="Helical" evidence="14">
    <location>
        <begin position="299"/>
        <end position="319"/>
    </location>
</feature>
<dbReference type="KEGG" id="ahb:bsdtb5_12580"/>
<dbReference type="InterPro" id="IPR003660">
    <property type="entry name" value="HAMP_dom"/>
</dbReference>
<evidence type="ECO:0000256" key="7">
    <source>
        <dbReference type="ARBA" id="ARBA00022692"/>
    </source>
</evidence>
<dbReference type="SMART" id="SM00304">
    <property type="entry name" value="HAMP"/>
    <property type="match status" value="1"/>
</dbReference>
<dbReference type="Gene3D" id="6.10.340.10">
    <property type="match status" value="1"/>
</dbReference>
<evidence type="ECO:0000256" key="1">
    <source>
        <dbReference type="ARBA" id="ARBA00000085"/>
    </source>
</evidence>
<dbReference type="SUPFAM" id="SSF55874">
    <property type="entry name" value="ATPase domain of HSP90 chaperone/DNA topoisomerase II/histidine kinase"/>
    <property type="match status" value="1"/>
</dbReference>
<keyword evidence="11 14" id="KW-1133">Transmembrane helix</keyword>
<dbReference type="Gene3D" id="3.30.565.10">
    <property type="entry name" value="Histidine kinase-like ATPase, C-terminal domain"/>
    <property type="match status" value="1"/>
</dbReference>
<evidence type="ECO:0000313" key="17">
    <source>
        <dbReference type="Proteomes" id="UP000595897"/>
    </source>
</evidence>
<keyword evidence="9 16" id="KW-0418">Kinase</keyword>
<sequence length="587" mass="67798">MKERFHLNSLYVKILSTVVVGILCVSIAISGIVINISKNIFIDTYGKSQEKVFIQIEKNLNEFHSDLIQITNAIRSNWAFRLYLSNNNLKTKTASKTIYQMKKRLESAIPSSVQNISVLVVGVSGSSYLNQDEVLTTKPKYILLHEITKRAIMSKGAVRYEYLDHGFTSSTKYDRVIVATKALFSVKTGELYGVVYITIKEKDFEKIYDYFTMETNDMILFDNQEKVISSNQKALVGQKNHILYNYSSDLSKNNEIRTVMKYNNKMCTILAKDMPFFNGKLSAIIDNSKALKEMYNVPLIFAICTMISFFVLVIIFIIIQKSMKPLSTLTKKMSKVRNGRFDQHTVVDGTEEVRQLAMTFNYMLDDLNNYVNQLMKVQKEKRKAEIHALQMQINPHYIFNTLASIKWLIWQGNADKSVKILDSFISLLRNTISNTDEFITVSQEVENLKNYCYINNTRYGDKISVEYYIQHGCENYLLPKLILQPFIENAFFHAFPNEQRGIIQVFIQEVGENLRFEIKDNGVGMDEEQLMLQREKRKVKTEHFTGIGINNVDDRIKLIYGTEYGIHIVSQMHQGTTVTIELPKKQL</sequence>
<evidence type="ECO:0000259" key="15">
    <source>
        <dbReference type="PROSITE" id="PS50885"/>
    </source>
</evidence>
<dbReference type="PANTHER" id="PTHR34220:SF11">
    <property type="entry name" value="SENSOR PROTEIN KINASE HPTS"/>
    <property type="match status" value="1"/>
</dbReference>
<evidence type="ECO:0000256" key="6">
    <source>
        <dbReference type="ARBA" id="ARBA00022679"/>
    </source>
</evidence>
<dbReference type="RefSeq" id="WP_271715217.1">
    <property type="nucleotide sequence ID" value="NZ_AP024169.1"/>
</dbReference>
<dbReference type="PRINTS" id="PR00344">
    <property type="entry name" value="BCTRLSENSOR"/>
</dbReference>
<evidence type="ECO:0000256" key="14">
    <source>
        <dbReference type="SAM" id="Phobius"/>
    </source>
</evidence>
<keyword evidence="10" id="KW-0067">ATP-binding</keyword>
<dbReference type="SMART" id="SM00387">
    <property type="entry name" value="HATPase_c"/>
    <property type="match status" value="1"/>
</dbReference>
<name>A0A7R7IDF5_9FIRM</name>
<feature type="transmembrane region" description="Helical" evidence="14">
    <location>
        <begin position="12"/>
        <end position="34"/>
    </location>
</feature>
<evidence type="ECO:0000256" key="5">
    <source>
        <dbReference type="ARBA" id="ARBA00022553"/>
    </source>
</evidence>
<dbReference type="InterPro" id="IPR004358">
    <property type="entry name" value="Sig_transdc_His_kin-like_C"/>
</dbReference>
<dbReference type="Pfam" id="PF06580">
    <property type="entry name" value="His_kinase"/>
    <property type="match status" value="1"/>
</dbReference>
<comment type="subcellular location">
    <subcellularLocation>
        <location evidence="2">Cell membrane</location>
        <topology evidence="2">Multi-pass membrane protein</topology>
    </subcellularLocation>
</comment>
<organism evidence="16 17">
    <name type="scientific">Anaeromicropila herbilytica</name>
    <dbReference type="NCBI Taxonomy" id="2785025"/>
    <lineage>
        <taxon>Bacteria</taxon>
        <taxon>Bacillati</taxon>
        <taxon>Bacillota</taxon>
        <taxon>Clostridia</taxon>
        <taxon>Lachnospirales</taxon>
        <taxon>Lachnospiraceae</taxon>
        <taxon>Anaeromicropila</taxon>
    </lineage>
</organism>
<dbReference type="GO" id="GO:0000155">
    <property type="term" value="F:phosphorelay sensor kinase activity"/>
    <property type="evidence" value="ECO:0007669"/>
    <property type="project" value="InterPro"/>
</dbReference>
<dbReference type="GO" id="GO:0005886">
    <property type="term" value="C:plasma membrane"/>
    <property type="evidence" value="ECO:0007669"/>
    <property type="project" value="UniProtKB-SubCell"/>
</dbReference>
<dbReference type="EMBL" id="AP024169">
    <property type="protein sequence ID" value="BCN29963.1"/>
    <property type="molecule type" value="Genomic_DNA"/>
</dbReference>
<feature type="domain" description="HAMP" evidence="15">
    <location>
        <begin position="320"/>
        <end position="372"/>
    </location>
</feature>